<protein>
    <submittedName>
        <fullName evidence="2">Uncharacterized protein</fullName>
    </submittedName>
</protein>
<feature type="chain" id="PRO_5040138479" evidence="1">
    <location>
        <begin position="22"/>
        <end position="113"/>
    </location>
</feature>
<evidence type="ECO:0000256" key="1">
    <source>
        <dbReference type="SAM" id="SignalP"/>
    </source>
</evidence>
<reference evidence="2" key="1">
    <citation type="submission" date="2021-10" db="EMBL/GenBank/DDBJ databases">
        <title>Tropical sea cucumber genome reveals ecological adaptation and Cuvierian tubules defense mechanism.</title>
        <authorList>
            <person name="Chen T."/>
        </authorList>
    </citation>
    <scope>NUCLEOTIDE SEQUENCE</scope>
    <source>
        <strain evidence="2">Nanhai2018</strain>
        <tissue evidence="2">Muscle</tissue>
    </source>
</reference>
<accession>A0A9Q1BHX9</accession>
<proteinExistence type="predicted"/>
<keyword evidence="3" id="KW-1185">Reference proteome</keyword>
<evidence type="ECO:0000313" key="2">
    <source>
        <dbReference type="EMBL" id="KAJ8025577.1"/>
    </source>
</evidence>
<dbReference type="Proteomes" id="UP001152320">
    <property type="component" value="Chromosome 17"/>
</dbReference>
<dbReference type="EMBL" id="JAIZAY010000017">
    <property type="protein sequence ID" value="KAJ8025577.1"/>
    <property type="molecule type" value="Genomic_DNA"/>
</dbReference>
<name>A0A9Q1BHX9_HOLLE</name>
<sequence>MGQGNTAAICLTRCLLMTVSSKDIPTHTQLAIFFNMMLRESKEDLTKGLYIRFQTDGGVFNLRRLLALTNTLEELILDLLFAYNCALLAHNEVKNFFRQLSTALQMQQRPSAL</sequence>
<dbReference type="AlphaFoldDB" id="A0A9Q1BHX9"/>
<feature type="signal peptide" evidence="1">
    <location>
        <begin position="1"/>
        <end position="21"/>
    </location>
</feature>
<gene>
    <name evidence="2" type="ORF">HOLleu_33172</name>
</gene>
<keyword evidence="1" id="KW-0732">Signal</keyword>
<evidence type="ECO:0000313" key="3">
    <source>
        <dbReference type="Proteomes" id="UP001152320"/>
    </source>
</evidence>
<organism evidence="2 3">
    <name type="scientific">Holothuria leucospilota</name>
    <name type="common">Black long sea cucumber</name>
    <name type="synonym">Mertensiothuria leucospilota</name>
    <dbReference type="NCBI Taxonomy" id="206669"/>
    <lineage>
        <taxon>Eukaryota</taxon>
        <taxon>Metazoa</taxon>
        <taxon>Echinodermata</taxon>
        <taxon>Eleutherozoa</taxon>
        <taxon>Echinozoa</taxon>
        <taxon>Holothuroidea</taxon>
        <taxon>Aspidochirotacea</taxon>
        <taxon>Aspidochirotida</taxon>
        <taxon>Holothuriidae</taxon>
        <taxon>Holothuria</taxon>
    </lineage>
</organism>
<comment type="caution">
    <text evidence="2">The sequence shown here is derived from an EMBL/GenBank/DDBJ whole genome shotgun (WGS) entry which is preliminary data.</text>
</comment>